<dbReference type="Gene3D" id="3.30.1520.10">
    <property type="entry name" value="Phox-like domain"/>
    <property type="match status" value="1"/>
</dbReference>
<keyword evidence="2" id="KW-1133">Transmembrane helix</keyword>
<evidence type="ECO:0000259" key="3">
    <source>
        <dbReference type="Pfam" id="PF08628"/>
    </source>
</evidence>
<dbReference type="AlphaFoldDB" id="A0AAW0PCN9"/>
<dbReference type="InterPro" id="IPR013937">
    <property type="entry name" value="Sorting_nexin_C"/>
</dbReference>
<reference evidence="5" key="1">
    <citation type="submission" date="2024-04" db="EMBL/GenBank/DDBJ databases">
        <title>Salinicola lusitanus LLJ914,a marine bacterium isolated from the Okinawa Trough.</title>
        <authorList>
            <person name="Li J."/>
        </authorList>
    </citation>
    <scope>NUCLEOTIDE SEQUENCE [LARGE SCALE GENOMIC DNA]</scope>
</reference>
<keyword evidence="2" id="KW-0472">Membrane</keyword>
<proteinExistence type="predicted"/>
<evidence type="ECO:0000256" key="2">
    <source>
        <dbReference type="SAM" id="Phobius"/>
    </source>
</evidence>
<dbReference type="EMBL" id="JBBPFD010000006">
    <property type="protein sequence ID" value="KAK7922461.1"/>
    <property type="molecule type" value="Genomic_DNA"/>
</dbReference>
<keyword evidence="5" id="KW-1185">Reference proteome</keyword>
<evidence type="ECO:0000313" key="5">
    <source>
        <dbReference type="Proteomes" id="UP001460270"/>
    </source>
</evidence>
<dbReference type="PANTHER" id="PTHR22775:SF48">
    <property type="entry name" value="SORTING NEXIN-25"/>
    <property type="match status" value="1"/>
</dbReference>
<dbReference type="InterPro" id="IPR036871">
    <property type="entry name" value="PX_dom_sf"/>
</dbReference>
<evidence type="ECO:0000256" key="1">
    <source>
        <dbReference type="SAM" id="MobiDB-lite"/>
    </source>
</evidence>
<dbReference type="GO" id="GO:0005768">
    <property type="term" value="C:endosome"/>
    <property type="evidence" value="ECO:0007669"/>
    <property type="project" value="TreeGrafter"/>
</dbReference>
<feature type="region of interest" description="Disordered" evidence="1">
    <location>
        <begin position="335"/>
        <end position="359"/>
    </location>
</feature>
<feature type="compositionally biased region" description="Low complexity" evidence="1">
    <location>
        <begin position="613"/>
        <end position="624"/>
    </location>
</feature>
<dbReference type="GO" id="GO:0035091">
    <property type="term" value="F:phosphatidylinositol binding"/>
    <property type="evidence" value="ECO:0007669"/>
    <property type="project" value="InterPro"/>
</dbReference>
<evidence type="ECO:0000313" key="4">
    <source>
        <dbReference type="EMBL" id="KAK7922461.1"/>
    </source>
</evidence>
<feature type="transmembrane region" description="Helical" evidence="2">
    <location>
        <begin position="14"/>
        <end position="39"/>
    </location>
</feature>
<feature type="region of interest" description="Disordered" evidence="1">
    <location>
        <begin position="243"/>
        <end position="281"/>
    </location>
</feature>
<protein>
    <recommendedName>
        <fullName evidence="3">Sorting nexin C-terminal domain-containing protein</fullName>
    </recommendedName>
</protein>
<feature type="domain" description="Sorting nexin C-terminal" evidence="3">
    <location>
        <begin position="738"/>
        <end position="799"/>
    </location>
</feature>
<feature type="region of interest" description="Disordered" evidence="1">
    <location>
        <begin position="517"/>
        <end position="637"/>
    </location>
</feature>
<dbReference type="Pfam" id="PF08628">
    <property type="entry name" value="Nexin_C"/>
    <property type="match status" value="1"/>
</dbReference>
<organism evidence="4 5">
    <name type="scientific">Mugilogobius chulae</name>
    <name type="common">yellowstripe goby</name>
    <dbReference type="NCBI Taxonomy" id="88201"/>
    <lineage>
        <taxon>Eukaryota</taxon>
        <taxon>Metazoa</taxon>
        <taxon>Chordata</taxon>
        <taxon>Craniata</taxon>
        <taxon>Vertebrata</taxon>
        <taxon>Euteleostomi</taxon>
        <taxon>Actinopterygii</taxon>
        <taxon>Neopterygii</taxon>
        <taxon>Teleostei</taxon>
        <taxon>Neoteleostei</taxon>
        <taxon>Acanthomorphata</taxon>
        <taxon>Gobiaria</taxon>
        <taxon>Gobiiformes</taxon>
        <taxon>Gobioidei</taxon>
        <taxon>Gobiidae</taxon>
        <taxon>Gobionellinae</taxon>
        <taxon>Mugilogobius</taxon>
    </lineage>
</organism>
<feature type="compositionally biased region" description="Low complexity" evidence="1">
    <location>
        <begin position="541"/>
        <end position="567"/>
    </location>
</feature>
<keyword evidence="2" id="KW-0812">Transmembrane</keyword>
<dbReference type="Proteomes" id="UP001460270">
    <property type="component" value="Unassembled WGS sequence"/>
</dbReference>
<dbReference type="PANTHER" id="PTHR22775">
    <property type="entry name" value="SORTING NEXIN"/>
    <property type="match status" value="1"/>
</dbReference>
<feature type="compositionally biased region" description="Basic and acidic residues" evidence="1">
    <location>
        <begin position="573"/>
        <end position="584"/>
    </location>
</feature>
<comment type="caution">
    <text evidence="4">The sequence shown here is derived from an EMBL/GenBank/DDBJ whole genome shotgun (WGS) entry which is preliminary data.</text>
</comment>
<gene>
    <name evidence="4" type="ORF">WMY93_009363</name>
</gene>
<sequence>MALLHRHNARLDLVFLRLWTTVAQYFLCFLLCVTTPLLWGNAGRESSTQTDEETQEKSLLETIGEQLFGDFTDGASGSKPKPLSHYPQVKNSLQQVFECAYAQLVLPWYIVPEPREDQPLHQVLSREFDFVIDRIIDRAKDFDVCHAVVGSIRILTQHLHNARQSDRQLLFSSRAEEVAVLREFSDALVRNLFPKTLWGQEVNHCALNEIVALKGLGLLVTWLSDPDNLNHLVVSQLDSTTLKGSVDEPSGSDPDQTSLASQDYDADVEGEGSEVSLEGAGLESSYNMKGKKRDKLRMGWNRFVDRMKSKKAKKKKMKQMEHELVRRIMAIQGDVSNEEDVSSREGSVHSQQDSDREDSDLENYLTSFQEDMMEFKLSYEMWRVGQWAVSIPQVDVENEDLLFTVHLEEKDSPENLQWDIRKSYHDVIHFYNRWQDSNSLPTILILEENQEMDEVKEETRLSVEHFLQGVVSDEIMGHSQPVFQFLCPLDKLLNEEVHYGGVWGLLSGLAYFLTPGQEEEETGSPQNELPKEVMVSHSKSKSPPDSTSISSESETSSPSIPTIIISSCDTLEEPQKESEAKEEPQSAATSGPDRTEDSDNPITSHFKMLFKGLSRSRSQESLSQTKITDDEEQGKLDSTLHCSQNEETETAEASTQHSIFAWPNKKEKIHFKVSNGPTKAKGKDQGTLPMGEDSDCIKGQANWEQQETTKVIFDLLKEISGNSILLNIFDAILKPVMPILKKKINSFLNKMNPTEAQMAGYIDTLCAKLWPSTPAAPSAPRTEEQKNETRERAHSLINAKYSNVLVLKKTDMETVFNIFQDGEANKTLVYMLLSFLLREFLPNEHCLSVSSAALQKVTNN</sequence>
<accession>A0AAW0PCN9</accession>
<name>A0AAW0PCN9_9GOBI</name>